<keyword evidence="4 7" id="KW-0418">Kinase</keyword>
<accession>A0A174A4V2</accession>
<dbReference type="RefSeq" id="WP_050639355.1">
    <property type="nucleotide sequence ID" value="NZ_CABKUE010000006.1"/>
</dbReference>
<gene>
    <name evidence="7" type="primary">yehU_5</name>
    <name evidence="7" type="ORF">ERS852491_00590</name>
</gene>
<dbReference type="AlphaFoldDB" id="A0A174A4V2"/>
<dbReference type="InterPro" id="IPR050640">
    <property type="entry name" value="Bact_2-comp_sensor_kinase"/>
</dbReference>
<dbReference type="OrthoDB" id="9809348at2"/>
<keyword evidence="5" id="KW-0812">Transmembrane</keyword>
<evidence type="ECO:0000259" key="6">
    <source>
        <dbReference type="PROSITE" id="PS50885"/>
    </source>
</evidence>
<dbReference type="CDD" id="cd06225">
    <property type="entry name" value="HAMP"/>
    <property type="match status" value="1"/>
</dbReference>
<dbReference type="Gene3D" id="3.30.565.10">
    <property type="entry name" value="Histidine kinase-like ATPase, C-terminal domain"/>
    <property type="match status" value="1"/>
</dbReference>
<dbReference type="InterPro" id="IPR003594">
    <property type="entry name" value="HATPase_dom"/>
</dbReference>
<dbReference type="Gene3D" id="6.10.340.10">
    <property type="match status" value="1"/>
</dbReference>
<evidence type="ECO:0000256" key="5">
    <source>
        <dbReference type="SAM" id="Phobius"/>
    </source>
</evidence>
<keyword evidence="2" id="KW-0597">Phosphoprotein</keyword>
<dbReference type="Pfam" id="PF02518">
    <property type="entry name" value="HATPase_c"/>
    <property type="match status" value="1"/>
</dbReference>
<name>A0A174A4V2_9FIRM</name>
<dbReference type="GO" id="GO:0016020">
    <property type="term" value="C:membrane"/>
    <property type="evidence" value="ECO:0007669"/>
    <property type="project" value="UniProtKB-SubCell"/>
</dbReference>
<proteinExistence type="predicted"/>
<dbReference type="Proteomes" id="UP000095544">
    <property type="component" value="Unassembled WGS sequence"/>
</dbReference>
<reference evidence="7 8" key="1">
    <citation type="submission" date="2015-09" db="EMBL/GenBank/DDBJ databases">
        <authorList>
            <consortium name="Pathogen Informatics"/>
        </authorList>
    </citation>
    <scope>NUCLEOTIDE SEQUENCE [LARGE SCALE GENOMIC DNA]</scope>
    <source>
        <strain evidence="7 8">2789STDY5834876</strain>
    </source>
</reference>
<keyword evidence="5" id="KW-1133">Transmembrane helix</keyword>
<dbReference type="InterPro" id="IPR010559">
    <property type="entry name" value="Sig_transdc_His_kin_internal"/>
</dbReference>
<dbReference type="PANTHER" id="PTHR34220:SF7">
    <property type="entry name" value="SENSOR HISTIDINE KINASE YPDA"/>
    <property type="match status" value="1"/>
</dbReference>
<dbReference type="PROSITE" id="PS50885">
    <property type="entry name" value="HAMP"/>
    <property type="match status" value="1"/>
</dbReference>
<evidence type="ECO:0000256" key="3">
    <source>
        <dbReference type="ARBA" id="ARBA00022679"/>
    </source>
</evidence>
<dbReference type="Pfam" id="PF00672">
    <property type="entry name" value="HAMP"/>
    <property type="match status" value="1"/>
</dbReference>
<keyword evidence="3 7" id="KW-0808">Transferase</keyword>
<dbReference type="SUPFAM" id="SSF55874">
    <property type="entry name" value="ATPase domain of HSP90 chaperone/DNA topoisomerase II/histidine kinase"/>
    <property type="match status" value="1"/>
</dbReference>
<dbReference type="SMART" id="SM00304">
    <property type="entry name" value="HAMP"/>
    <property type="match status" value="1"/>
</dbReference>
<dbReference type="InterPro" id="IPR036890">
    <property type="entry name" value="HATPase_C_sf"/>
</dbReference>
<evidence type="ECO:0000256" key="1">
    <source>
        <dbReference type="ARBA" id="ARBA00004370"/>
    </source>
</evidence>
<evidence type="ECO:0000256" key="2">
    <source>
        <dbReference type="ARBA" id="ARBA00022553"/>
    </source>
</evidence>
<dbReference type="Pfam" id="PF06580">
    <property type="entry name" value="His_kinase"/>
    <property type="match status" value="1"/>
</dbReference>
<dbReference type="EMBL" id="CYZU01000004">
    <property type="protein sequence ID" value="CUN82810.1"/>
    <property type="molecule type" value="Genomic_DNA"/>
</dbReference>
<dbReference type="STRING" id="39482.ERS852491_00590"/>
<feature type="transmembrane region" description="Helical" evidence="5">
    <location>
        <begin position="266"/>
        <end position="284"/>
    </location>
</feature>
<comment type="subcellular location">
    <subcellularLocation>
        <location evidence="1">Membrane</location>
    </subcellularLocation>
</comment>
<dbReference type="EC" id="2.7.13.3" evidence="7"/>
<keyword evidence="5" id="KW-0472">Membrane</keyword>
<dbReference type="GO" id="GO:0000155">
    <property type="term" value="F:phosphorelay sensor kinase activity"/>
    <property type="evidence" value="ECO:0007669"/>
    <property type="project" value="InterPro"/>
</dbReference>
<dbReference type="SUPFAM" id="SSF158472">
    <property type="entry name" value="HAMP domain-like"/>
    <property type="match status" value="1"/>
</dbReference>
<protein>
    <submittedName>
        <fullName evidence="7">Probable sensor-like histidine kinase YehU</fullName>
        <ecNumber evidence="7">2.7.13.3</ecNumber>
    </submittedName>
</protein>
<evidence type="ECO:0000256" key="4">
    <source>
        <dbReference type="ARBA" id="ARBA00022777"/>
    </source>
</evidence>
<evidence type="ECO:0000313" key="8">
    <source>
        <dbReference type="Proteomes" id="UP000095544"/>
    </source>
</evidence>
<dbReference type="PANTHER" id="PTHR34220">
    <property type="entry name" value="SENSOR HISTIDINE KINASE YPDA"/>
    <property type="match status" value="1"/>
</dbReference>
<feature type="domain" description="HAMP" evidence="6">
    <location>
        <begin position="289"/>
        <end position="341"/>
    </location>
</feature>
<organism evidence="7 8">
    <name type="scientific">Faecalicatena contorta</name>
    <dbReference type="NCBI Taxonomy" id="39482"/>
    <lineage>
        <taxon>Bacteria</taxon>
        <taxon>Bacillati</taxon>
        <taxon>Bacillota</taxon>
        <taxon>Clostridia</taxon>
        <taxon>Lachnospirales</taxon>
        <taxon>Lachnospiraceae</taxon>
        <taxon>Faecalicatena</taxon>
    </lineage>
</organism>
<dbReference type="InterPro" id="IPR003660">
    <property type="entry name" value="HAMP_dom"/>
</dbReference>
<sequence length="557" mass="65182">MKTIDWRARFNQMHFLNKVRLIYSLILIIPILLLECLICITSSNFIKEQQMLEVRSMIERNYQDIQNQMKQCEKSLLYLSSNTMLKEFLMTGDDEYMKRLTLSKNVAPLVYNSLLSTQDFEKILVYSEKNFSISYDLFKNDSEVQAKEWYRETENTSKTLWWYEEEKEQFFITRCVRDSVTEKKLGIIRIDLKGEILAKSFEIFSGVPVEIRLLGEENEFYRYTNISGDGGHKTGYETSLDMGQPDWQIQYAVDQSYFSTIFHPRILISLMIVMILLACVWILVNRSTKYLLKHLYRIIDGVKKVNDSNFEIEIDESSGDEIGELAKSINRMLKKIRMLIEEVYKSELDKKNLELNLLQSKINPHFLYNNLSAINWIAIEKGEDRIYEITTQMATFYRTALNRGVNIDRLRVEIDNIKSYMKLQSYAHDDSFQAEYEIEDALLDTRIPIFIMQPLVENAIEHGIDTLREDKGKIRIHIFSEDVWLVIHIWDNGKELFGKIGDSELNSEEFGYGVSNVDKRIKLLCGESSGVKIRADKFGTTSEIRLKKDTIVLDAKS</sequence>
<feature type="transmembrane region" description="Helical" evidence="5">
    <location>
        <begin position="21"/>
        <end position="46"/>
    </location>
</feature>
<evidence type="ECO:0000313" key="7">
    <source>
        <dbReference type="EMBL" id="CUN82810.1"/>
    </source>
</evidence>